<dbReference type="NCBIfam" id="TIGR02050">
    <property type="entry name" value="gshA_cyan_rel"/>
    <property type="match status" value="1"/>
</dbReference>
<keyword evidence="1 5" id="KW-0436">Ligase</keyword>
<organism evidence="6 7">
    <name type="scientific">Streptomyces buecherae</name>
    <dbReference type="NCBI Taxonomy" id="2763006"/>
    <lineage>
        <taxon>Bacteria</taxon>
        <taxon>Bacillati</taxon>
        <taxon>Actinomycetota</taxon>
        <taxon>Actinomycetes</taxon>
        <taxon>Kitasatosporales</taxon>
        <taxon>Streptomycetaceae</taxon>
        <taxon>Streptomyces</taxon>
    </lineage>
</organism>
<evidence type="ECO:0000313" key="7">
    <source>
        <dbReference type="Proteomes" id="UP000509303"/>
    </source>
</evidence>
<evidence type="ECO:0000256" key="1">
    <source>
        <dbReference type="ARBA" id="ARBA00022598"/>
    </source>
</evidence>
<dbReference type="InterPro" id="IPR006336">
    <property type="entry name" value="GCS2"/>
</dbReference>
<dbReference type="EMBL" id="CP054929">
    <property type="protein sequence ID" value="QKW51387.1"/>
    <property type="molecule type" value="Genomic_DNA"/>
</dbReference>
<comment type="similarity">
    <text evidence="5">Belongs to the glutamate--cysteine ligase type 2 family. YbdK subfamily.</text>
</comment>
<evidence type="ECO:0000256" key="2">
    <source>
        <dbReference type="ARBA" id="ARBA00022741"/>
    </source>
</evidence>
<evidence type="ECO:0000256" key="3">
    <source>
        <dbReference type="ARBA" id="ARBA00022840"/>
    </source>
</evidence>
<gene>
    <name evidence="6" type="ORF">HUT08_19685</name>
</gene>
<dbReference type="EC" id="6.3.2.2" evidence="5"/>
<evidence type="ECO:0000313" key="6">
    <source>
        <dbReference type="EMBL" id="QKW51387.1"/>
    </source>
</evidence>
<dbReference type="NCBIfam" id="NF010041">
    <property type="entry name" value="PRK13517.1-1"/>
    <property type="match status" value="1"/>
</dbReference>
<dbReference type="Gene3D" id="3.30.590.20">
    <property type="match status" value="1"/>
</dbReference>
<dbReference type="InterPro" id="IPR014746">
    <property type="entry name" value="Gln_synth/guanido_kin_cat_dom"/>
</dbReference>
<keyword evidence="7" id="KW-1185">Reference proteome</keyword>
<comment type="catalytic activity">
    <reaction evidence="4 5">
        <text>L-cysteine + L-glutamate + ATP = gamma-L-glutamyl-L-cysteine + ADP + phosphate + H(+)</text>
        <dbReference type="Rhea" id="RHEA:13285"/>
        <dbReference type="ChEBI" id="CHEBI:15378"/>
        <dbReference type="ChEBI" id="CHEBI:29985"/>
        <dbReference type="ChEBI" id="CHEBI:30616"/>
        <dbReference type="ChEBI" id="CHEBI:35235"/>
        <dbReference type="ChEBI" id="CHEBI:43474"/>
        <dbReference type="ChEBI" id="CHEBI:58173"/>
        <dbReference type="ChEBI" id="CHEBI:456216"/>
        <dbReference type="EC" id="6.3.2.2"/>
    </reaction>
</comment>
<dbReference type="InterPro" id="IPR011793">
    <property type="entry name" value="YbdK"/>
</dbReference>
<dbReference type="GO" id="GO:0005524">
    <property type="term" value="F:ATP binding"/>
    <property type="evidence" value="ECO:0007669"/>
    <property type="project" value="UniProtKB-KW"/>
</dbReference>
<keyword evidence="3 5" id="KW-0067">ATP-binding</keyword>
<protein>
    <recommendedName>
        <fullName evidence="5">Putative glutamate--cysteine ligase 2</fullName>
        <ecNumber evidence="5">6.3.2.2</ecNumber>
    </recommendedName>
    <alternativeName>
        <fullName evidence="5">Gamma-glutamylcysteine synthetase 2</fullName>
        <shortName evidence="5">GCS 2</shortName>
        <shortName evidence="5">Gamma-GCS 2</shortName>
    </alternativeName>
</protein>
<evidence type="ECO:0000256" key="5">
    <source>
        <dbReference type="HAMAP-Rule" id="MF_01609"/>
    </source>
</evidence>
<reference evidence="6 7" key="1">
    <citation type="submission" date="2020-06" db="EMBL/GenBank/DDBJ databases">
        <title>Genome mining for natural products.</title>
        <authorList>
            <person name="Zhang B."/>
            <person name="Shi J."/>
            <person name="Ge H."/>
        </authorList>
    </citation>
    <scope>NUCLEOTIDE SEQUENCE [LARGE SCALE GENOMIC DNA]</scope>
    <source>
        <strain evidence="6 7">NA00687</strain>
    </source>
</reference>
<dbReference type="Proteomes" id="UP000509303">
    <property type="component" value="Chromosome"/>
</dbReference>
<dbReference type="GO" id="GO:0042398">
    <property type="term" value="P:modified amino acid biosynthetic process"/>
    <property type="evidence" value="ECO:0007669"/>
    <property type="project" value="InterPro"/>
</dbReference>
<evidence type="ECO:0000256" key="4">
    <source>
        <dbReference type="ARBA" id="ARBA00048819"/>
    </source>
</evidence>
<dbReference type="GO" id="GO:0004357">
    <property type="term" value="F:glutamate-cysteine ligase activity"/>
    <property type="evidence" value="ECO:0007669"/>
    <property type="project" value="UniProtKB-EC"/>
</dbReference>
<dbReference type="RefSeq" id="WP_176163107.1">
    <property type="nucleotide sequence ID" value="NZ_CP054929.1"/>
</dbReference>
<dbReference type="PANTHER" id="PTHR36510">
    <property type="entry name" value="GLUTAMATE--CYSTEINE LIGASE 2-RELATED"/>
    <property type="match status" value="1"/>
</dbReference>
<dbReference type="PANTHER" id="PTHR36510:SF1">
    <property type="entry name" value="GLUTAMATE--CYSTEINE LIGASE 2-RELATED"/>
    <property type="match status" value="1"/>
</dbReference>
<accession>A0A7H8N9Z8</accession>
<keyword evidence="2 5" id="KW-0547">Nucleotide-binding</keyword>
<sequence>MATVGVEEEYLLVDRVTGQTAPHAKAVLRAAELEPLVAAEEVQSELLQAQVEVATPVCHTLAEAEGHLVRLRSAVAAAAREHGCGLLVSGTPPLPDDAPVAVTDEARYRAIQQQAPQLVGEQLVNGMHVHVAVPSRRVGVEVLNRVRVWLPTLIAMAANSPLWKGDDTGFASWRTIVFGRWAVGGMPPHCADEDDYAERVRQLLDTGVIRDVGQLYWQARLSERYPTVEVRSLDVQLRPHEAMLFAGLVRALVDTAMREAELGVAAPEASAELLRLAVWQAARHGLSGDLIDPDGRRRAAGDVVQALLAHVTPALKEAGDTREVTSLTHRLLSEGTGADRQRRALAAGGLPAVVEMITAAGDLR</sequence>
<dbReference type="SUPFAM" id="SSF55931">
    <property type="entry name" value="Glutamine synthetase/guanido kinase"/>
    <property type="match status" value="1"/>
</dbReference>
<dbReference type="InterPro" id="IPR050141">
    <property type="entry name" value="GCL_type2/YbdK_subfam"/>
</dbReference>
<proteinExistence type="inferred from homology"/>
<dbReference type="HAMAP" id="MF_01609">
    <property type="entry name" value="Glu_cys_ligase_2"/>
    <property type="match status" value="1"/>
</dbReference>
<name>A0A7H8N9Z8_9ACTN</name>
<dbReference type="AlphaFoldDB" id="A0A7H8N9Z8"/>
<dbReference type="Pfam" id="PF04107">
    <property type="entry name" value="GCS2"/>
    <property type="match status" value="1"/>
</dbReference>
<comment type="function">
    <text evidence="5">ATP-dependent carboxylate-amine ligase which exhibits weak glutamate--cysteine ligase activity.</text>
</comment>